<evidence type="ECO:0000313" key="4">
    <source>
        <dbReference type="Proteomes" id="UP000688137"/>
    </source>
</evidence>
<dbReference type="InterPro" id="IPR025602">
    <property type="entry name" value="BCP1_family"/>
</dbReference>
<reference evidence="3" key="1">
    <citation type="submission" date="2021-01" db="EMBL/GenBank/DDBJ databases">
        <authorList>
            <consortium name="Genoscope - CEA"/>
            <person name="William W."/>
        </authorList>
    </citation>
    <scope>NUCLEOTIDE SEQUENCE</scope>
</reference>
<dbReference type="OMA" id="WAIENEA"/>
<evidence type="ECO:0008006" key="5">
    <source>
        <dbReference type="Google" id="ProtNLM"/>
    </source>
</evidence>
<evidence type="ECO:0000313" key="3">
    <source>
        <dbReference type="EMBL" id="CAD8072877.1"/>
    </source>
</evidence>
<feature type="compositionally biased region" description="Acidic residues" evidence="2">
    <location>
        <begin position="14"/>
        <end position="25"/>
    </location>
</feature>
<protein>
    <recommendedName>
        <fullName evidence="5">Protein BCCIP homolog</fullName>
    </recommendedName>
</protein>
<dbReference type="Pfam" id="PF13862">
    <property type="entry name" value="BCCIP"/>
    <property type="match status" value="1"/>
</dbReference>
<name>A0A8S1LZD1_PARPR</name>
<feature type="compositionally biased region" description="Basic and acidic residues" evidence="2">
    <location>
        <begin position="1"/>
        <end position="13"/>
    </location>
</feature>
<dbReference type="PANTHER" id="PTHR13261:SF0">
    <property type="entry name" value="BRCA2 AND CDKN1A-INTERACTING PROTEIN"/>
    <property type="match status" value="1"/>
</dbReference>
<sequence length="286" mass="33447">MNQGNQDKRKQRDYEDDDSEEEEIEQPISVHNKGDMEEEINLDFVFLDPNQKQFHSIKTFMNGYLEGISFKSSELANIICDQVELGTMVGQEDEDNVFGFTTILNIGEIKSNVIGEILHYVDTKSQQFNKQHQQLQHIFQTPKKIGLFINERILNLAPQLVPILHNQLKEDINWLQKEDPSNSLTNLDYLLVITKSFKDNDQQKQTQKKSTTDLNDLIFQKFEDFVFLQKSVVSFRFLSEGSKQTQQVSDFMKTEQDGQICYRLIYLIQLKDYLAQIANIEKYVQQ</sequence>
<dbReference type="AlphaFoldDB" id="A0A8S1LZD1"/>
<organism evidence="3 4">
    <name type="scientific">Paramecium primaurelia</name>
    <dbReference type="NCBI Taxonomy" id="5886"/>
    <lineage>
        <taxon>Eukaryota</taxon>
        <taxon>Sar</taxon>
        <taxon>Alveolata</taxon>
        <taxon>Ciliophora</taxon>
        <taxon>Intramacronucleata</taxon>
        <taxon>Oligohymenophorea</taxon>
        <taxon>Peniculida</taxon>
        <taxon>Parameciidae</taxon>
        <taxon>Paramecium</taxon>
    </lineage>
</organism>
<comment type="similarity">
    <text evidence="1">Belongs to the BCP1 family.</text>
</comment>
<dbReference type="PANTHER" id="PTHR13261">
    <property type="entry name" value="BRCA2 AND CDKN1A INTERACTING PROTEIN"/>
    <property type="match status" value="1"/>
</dbReference>
<comment type="caution">
    <text evidence="3">The sequence shown here is derived from an EMBL/GenBank/DDBJ whole genome shotgun (WGS) entry which is preliminary data.</text>
</comment>
<dbReference type="EMBL" id="CAJJDM010000050">
    <property type="protein sequence ID" value="CAD8072877.1"/>
    <property type="molecule type" value="Genomic_DNA"/>
</dbReference>
<feature type="region of interest" description="Disordered" evidence="2">
    <location>
        <begin position="1"/>
        <end position="33"/>
    </location>
</feature>
<keyword evidence="4" id="KW-1185">Reference proteome</keyword>
<accession>A0A8S1LZD1</accession>
<dbReference type="GO" id="GO:0005634">
    <property type="term" value="C:nucleus"/>
    <property type="evidence" value="ECO:0007669"/>
    <property type="project" value="TreeGrafter"/>
</dbReference>
<dbReference type="Proteomes" id="UP000688137">
    <property type="component" value="Unassembled WGS sequence"/>
</dbReference>
<evidence type="ECO:0000256" key="2">
    <source>
        <dbReference type="SAM" id="MobiDB-lite"/>
    </source>
</evidence>
<gene>
    <name evidence="3" type="ORF">PPRIM_AZ9-3.1.T0500093</name>
</gene>
<evidence type="ECO:0000256" key="1">
    <source>
        <dbReference type="ARBA" id="ARBA00006781"/>
    </source>
</evidence>
<proteinExistence type="inferred from homology"/>